<accession>A0A9X9KCI1</accession>
<dbReference type="RefSeq" id="WP_165691362.1">
    <property type="nucleotide sequence ID" value="NZ_CP074393.1"/>
</dbReference>
<dbReference type="EMBL" id="CP109968">
    <property type="protein sequence ID" value="UYZ08972.1"/>
    <property type="molecule type" value="Genomic_DNA"/>
</dbReference>
<proteinExistence type="predicted"/>
<reference evidence="1" key="1">
    <citation type="submission" date="2022-10" db="EMBL/GenBank/DDBJ databases">
        <title>Complete genome sequence of Agrobacterium salinitolerans CFBP5507.</title>
        <authorList>
            <person name="Tchabashvili S."/>
            <person name="Yen H.-C."/>
            <person name="Haryono M."/>
            <person name="Lin Y.-C."/>
            <person name="Lai E.-M."/>
            <person name="Kuo C.-H."/>
        </authorList>
    </citation>
    <scope>NUCLEOTIDE SEQUENCE</scope>
    <source>
        <strain evidence="1">CFBP5507</strain>
    </source>
</reference>
<dbReference type="Proteomes" id="UP000298735">
    <property type="component" value="Chromosome Circular"/>
</dbReference>
<sequence>MAVGFSIAIRSSFRSLRFRPLCPVICRDVACLNTPSPQHAAIPEPVFAPVEENAPSTKQLPLSGEFTKRGKEVVNYGRNFLTFTAHGRLTPGRIYVARKRRRNIPPKFI</sequence>
<dbReference type="AlphaFoldDB" id="A0A9X9KCI1"/>
<evidence type="ECO:0000313" key="1">
    <source>
        <dbReference type="EMBL" id="UYZ08972.1"/>
    </source>
</evidence>
<protein>
    <submittedName>
        <fullName evidence="1">Uncharacterized protein</fullName>
    </submittedName>
</protein>
<evidence type="ECO:0000313" key="2">
    <source>
        <dbReference type="Proteomes" id="UP000298735"/>
    </source>
</evidence>
<organism evidence="1 2">
    <name type="scientific">Agrobacterium salinitolerans</name>
    <dbReference type="NCBI Taxonomy" id="1183413"/>
    <lineage>
        <taxon>Bacteria</taxon>
        <taxon>Pseudomonadati</taxon>
        <taxon>Pseudomonadota</taxon>
        <taxon>Alphaproteobacteria</taxon>
        <taxon>Hyphomicrobiales</taxon>
        <taxon>Rhizobiaceae</taxon>
        <taxon>Rhizobium/Agrobacterium group</taxon>
        <taxon>Agrobacterium</taxon>
    </lineage>
</organism>
<gene>
    <name evidence="1" type="ORF">CFBP5507_00700</name>
</gene>
<dbReference type="KEGG" id="asal:CFBP5507_00700"/>
<name>A0A9X9KCI1_9HYPH</name>